<evidence type="ECO:0000256" key="3">
    <source>
        <dbReference type="ARBA" id="ARBA00022676"/>
    </source>
</evidence>
<dbReference type="AlphaFoldDB" id="A0A917R8F9"/>
<comment type="pathway">
    <text evidence="1">Cell wall biogenesis; cell wall polysaccharide biosynthesis.</text>
</comment>
<dbReference type="PANTHER" id="PTHR43179">
    <property type="entry name" value="RHAMNOSYLTRANSFERASE WBBL"/>
    <property type="match status" value="1"/>
</dbReference>
<proteinExistence type="inferred from homology"/>
<gene>
    <name evidence="6" type="ORF">GCM10007964_40590</name>
</gene>
<dbReference type="Pfam" id="PF00535">
    <property type="entry name" value="Glycos_transf_2"/>
    <property type="match status" value="1"/>
</dbReference>
<name>A0A917R8F9_9ACTN</name>
<comment type="caution">
    <text evidence="6">The sequence shown here is derived from an EMBL/GenBank/DDBJ whole genome shotgun (WGS) entry which is preliminary data.</text>
</comment>
<dbReference type="RefSeq" id="WP_189164608.1">
    <property type="nucleotide sequence ID" value="NZ_BMNT01000022.1"/>
</dbReference>
<dbReference type="EMBL" id="BMNT01000022">
    <property type="protein sequence ID" value="GGK94087.1"/>
    <property type="molecule type" value="Genomic_DNA"/>
</dbReference>
<evidence type="ECO:0000313" key="7">
    <source>
        <dbReference type="Proteomes" id="UP000645217"/>
    </source>
</evidence>
<evidence type="ECO:0000259" key="5">
    <source>
        <dbReference type="Pfam" id="PF00535"/>
    </source>
</evidence>
<sequence>MSHVADDTEPGAAPVTVVVATRNRREELLRTLERLRDLPERPPVIVVDNASSDGSPEQVRRRFPEAVLIRLAHNLGAPARNVGVLAARTPYVAFSDDDSWWEPGALRAAARAFGAHPSLGLIAARVLVGDEGVSDPLNAVLAGSPLPRREGQAGPPVLGFLACGSVVRREAFLAAGGFSPVIFFPGEEQLLAYDMAALGWDLCYVPDVVAVHRPSLQRAPKASRRRIQARNALLTVWLRRPLGVVLRETARLAARTPRDPVAGQAVLAALLRLPLVVAGRRRLPERVEDALGLLASDRSASR</sequence>
<dbReference type="PANTHER" id="PTHR43179:SF12">
    <property type="entry name" value="GALACTOFURANOSYLTRANSFERASE GLFT2"/>
    <property type="match status" value="1"/>
</dbReference>
<feature type="domain" description="Glycosyltransferase 2-like" evidence="5">
    <location>
        <begin position="16"/>
        <end position="172"/>
    </location>
</feature>
<dbReference type="GO" id="GO:0016757">
    <property type="term" value="F:glycosyltransferase activity"/>
    <property type="evidence" value="ECO:0007669"/>
    <property type="project" value="UniProtKB-KW"/>
</dbReference>
<evidence type="ECO:0000256" key="4">
    <source>
        <dbReference type="ARBA" id="ARBA00022679"/>
    </source>
</evidence>
<reference evidence="6" key="1">
    <citation type="journal article" date="2014" name="Int. J. Syst. Evol. Microbiol.">
        <title>Complete genome sequence of Corynebacterium casei LMG S-19264T (=DSM 44701T), isolated from a smear-ripened cheese.</title>
        <authorList>
            <consortium name="US DOE Joint Genome Institute (JGI-PGF)"/>
            <person name="Walter F."/>
            <person name="Albersmeier A."/>
            <person name="Kalinowski J."/>
            <person name="Ruckert C."/>
        </authorList>
    </citation>
    <scope>NUCLEOTIDE SEQUENCE</scope>
    <source>
        <strain evidence="6">JCM 13064</strain>
    </source>
</reference>
<keyword evidence="4 6" id="KW-0808">Transferase</keyword>
<dbReference type="Proteomes" id="UP000645217">
    <property type="component" value="Unassembled WGS sequence"/>
</dbReference>
<dbReference type="SUPFAM" id="SSF53448">
    <property type="entry name" value="Nucleotide-diphospho-sugar transferases"/>
    <property type="match status" value="1"/>
</dbReference>
<reference evidence="6" key="2">
    <citation type="submission" date="2020-09" db="EMBL/GenBank/DDBJ databases">
        <authorList>
            <person name="Sun Q."/>
            <person name="Ohkuma M."/>
        </authorList>
    </citation>
    <scope>NUCLEOTIDE SEQUENCE</scope>
    <source>
        <strain evidence="6">JCM 13064</strain>
    </source>
</reference>
<keyword evidence="7" id="KW-1185">Reference proteome</keyword>
<dbReference type="InterPro" id="IPR001173">
    <property type="entry name" value="Glyco_trans_2-like"/>
</dbReference>
<protein>
    <submittedName>
        <fullName evidence="6">Glycosyl transferase</fullName>
    </submittedName>
</protein>
<accession>A0A917R8F9</accession>
<comment type="similarity">
    <text evidence="2">Belongs to the glycosyltransferase 2 family.</text>
</comment>
<evidence type="ECO:0000256" key="1">
    <source>
        <dbReference type="ARBA" id="ARBA00004776"/>
    </source>
</evidence>
<dbReference type="InterPro" id="IPR029044">
    <property type="entry name" value="Nucleotide-diphossugar_trans"/>
</dbReference>
<dbReference type="Gene3D" id="3.90.550.10">
    <property type="entry name" value="Spore Coat Polysaccharide Biosynthesis Protein SpsA, Chain A"/>
    <property type="match status" value="1"/>
</dbReference>
<organism evidence="6 7">
    <name type="scientific">Sphaerisporangium melleum</name>
    <dbReference type="NCBI Taxonomy" id="321316"/>
    <lineage>
        <taxon>Bacteria</taxon>
        <taxon>Bacillati</taxon>
        <taxon>Actinomycetota</taxon>
        <taxon>Actinomycetes</taxon>
        <taxon>Streptosporangiales</taxon>
        <taxon>Streptosporangiaceae</taxon>
        <taxon>Sphaerisporangium</taxon>
    </lineage>
</organism>
<keyword evidence="3" id="KW-0328">Glycosyltransferase</keyword>
<evidence type="ECO:0000256" key="2">
    <source>
        <dbReference type="ARBA" id="ARBA00006739"/>
    </source>
</evidence>
<evidence type="ECO:0000313" key="6">
    <source>
        <dbReference type="EMBL" id="GGK94087.1"/>
    </source>
</evidence>